<evidence type="ECO:0000313" key="1">
    <source>
        <dbReference type="EMBL" id="SCP96117.1"/>
    </source>
</evidence>
<dbReference type="Pfam" id="PF01955">
    <property type="entry name" value="CbiZ"/>
    <property type="match status" value="1"/>
</dbReference>
<dbReference type="PANTHER" id="PTHR35336:SF5">
    <property type="entry name" value="ADENOSYLCOBINAMIDE AMIDOHYDROLASE"/>
    <property type="match status" value="1"/>
</dbReference>
<dbReference type="AlphaFoldDB" id="A0A1D3TR60"/>
<dbReference type="Proteomes" id="UP000199315">
    <property type="component" value="Unassembled WGS sequence"/>
</dbReference>
<dbReference type="STRING" id="1619234.SAMN05421730_1003201"/>
<dbReference type="GO" id="GO:0016787">
    <property type="term" value="F:hydrolase activity"/>
    <property type="evidence" value="ECO:0007669"/>
    <property type="project" value="UniProtKB-KW"/>
</dbReference>
<accession>A0A1D3TR60</accession>
<evidence type="ECO:0000313" key="2">
    <source>
        <dbReference type="Proteomes" id="UP000199315"/>
    </source>
</evidence>
<organism evidence="1 2">
    <name type="scientific">Anaerobium acetethylicum</name>
    <dbReference type="NCBI Taxonomy" id="1619234"/>
    <lineage>
        <taxon>Bacteria</taxon>
        <taxon>Bacillati</taxon>
        <taxon>Bacillota</taxon>
        <taxon>Clostridia</taxon>
        <taxon>Lachnospirales</taxon>
        <taxon>Lachnospiraceae</taxon>
        <taxon>Anaerobium</taxon>
    </lineage>
</organism>
<dbReference type="InterPro" id="IPR002808">
    <property type="entry name" value="AdoCbi_amidolase"/>
</dbReference>
<dbReference type="EMBL" id="FMKA01000003">
    <property type="protein sequence ID" value="SCP96117.1"/>
    <property type="molecule type" value="Genomic_DNA"/>
</dbReference>
<keyword evidence="1" id="KW-0378">Hydrolase</keyword>
<reference evidence="1 2" key="1">
    <citation type="submission" date="2016-09" db="EMBL/GenBank/DDBJ databases">
        <authorList>
            <person name="Capua I."/>
            <person name="De Benedictis P."/>
            <person name="Joannis T."/>
            <person name="Lombin L.H."/>
            <person name="Cattoli G."/>
        </authorList>
    </citation>
    <scope>NUCLEOTIDE SEQUENCE [LARGE SCALE GENOMIC DNA]</scope>
    <source>
        <strain evidence="1 2">GluBS11</strain>
    </source>
</reference>
<dbReference type="RefSeq" id="WP_091231017.1">
    <property type="nucleotide sequence ID" value="NZ_FMKA01000003.1"/>
</dbReference>
<proteinExistence type="predicted"/>
<dbReference type="OrthoDB" id="9767827at2"/>
<name>A0A1D3TR60_9FIRM</name>
<dbReference type="PANTHER" id="PTHR35336">
    <property type="entry name" value="ADENOSYLCOBINAMIDE AMIDOHYDROLASE"/>
    <property type="match status" value="1"/>
</dbReference>
<protein>
    <submittedName>
        <fullName evidence="1">Adenosylcobinamide amidohydrolase</fullName>
    </submittedName>
</protein>
<sequence length="376" mass="40542">MLLKKLSTGDEAFREGDVIKIEFSGRRNVLSTCAWNGGYREDLDSVFNYDSSHGKTVMSSMKAPTLKEHMRLTASELGFDAQKTTGMCTAAQMKNVSIREISHEGVTVTAIVTGGIDVNGGRAGDPAAWYEKDGGFETILRNQKMPGQTDGTINIMLVIDAKVSQSVLASALMTVTEAKTAAIQELLLPSRYSNGIATGSGTDKAILIGNPSSDVKLTDAGKHSMLGEMIGKTVMSAVREALDKQTDANPKSQHSVFSRMERFGMTRAGVLELLEKNGDSGCPSRECLEEKVEEAAGESGMVVGASLYAHLLDQLDWGLLDCSEVTKACRLLIEGTLSKAGFDCIDLDRSPEAHDDKTDIIRELARRFEKAFAASL</sequence>
<dbReference type="InterPro" id="IPR052209">
    <property type="entry name" value="CbiZ"/>
</dbReference>
<gene>
    <name evidence="1" type="ORF">SAMN05421730_1003201</name>
</gene>
<keyword evidence="2" id="KW-1185">Reference proteome</keyword>